<protein>
    <recommendedName>
        <fullName evidence="1">site-specific DNA-methyltransferase (adenine-specific)</fullName>
        <ecNumber evidence="1">2.1.1.72</ecNumber>
    </recommendedName>
</protein>
<dbReference type="AlphaFoldDB" id="X1N6C8"/>
<accession>X1N6C8</accession>
<dbReference type="InterPro" id="IPR050953">
    <property type="entry name" value="N4_N6_ade-DNA_methylase"/>
</dbReference>
<evidence type="ECO:0000256" key="3">
    <source>
        <dbReference type="ARBA" id="ARBA00022679"/>
    </source>
</evidence>
<dbReference type="SUPFAM" id="SSF53335">
    <property type="entry name" value="S-adenosyl-L-methionine-dependent methyltransferases"/>
    <property type="match status" value="1"/>
</dbReference>
<comment type="catalytic activity">
    <reaction evidence="4">
        <text>a 2'-deoxyadenosine in DNA + S-adenosyl-L-methionine = an N(6)-methyl-2'-deoxyadenosine in DNA + S-adenosyl-L-homocysteine + H(+)</text>
        <dbReference type="Rhea" id="RHEA:15197"/>
        <dbReference type="Rhea" id="RHEA-COMP:12418"/>
        <dbReference type="Rhea" id="RHEA-COMP:12419"/>
        <dbReference type="ChEBI" id="CHEBI:15378"/>
        <dbReference type="ChEBI" id="CHEBI:57856"/>
        <dbReference type="ChEBI" id="CHEBI:59789"/>
        <dbReference type="ChEBI" id="CHEBI:90615"/>
        <dbReference type="ChEBI" id="CHEBI:90616"/>
        <dbReference type="EC" id="2.1.1.72"/>
    </reaction>
</comment>
<dbReference type="GO" id="GO:0032259">
    <property type="term" value="P:methylation"/>
    <property type="evidence" value="ECO:0007669"/>
    <property type="project" value="UniProtKB-KW"/>
</dbReference>
<keyword evidence="3" id="KW-0808">Transferase</keyword>
<proteinExistence type="predicted"/>
<evidence type="ECO:0000256" key="4">
    <source>
        <dbReference type="ARBA" id="ARBA00047942"/>
    </source>
</evidence>
<sequence length="255" mass="30098">WTKETLDELISKDSKIRSDFKTKNINTVDFSKKLLGQIVFLYFLQKKGWFGVARDADWGTGPKNFLRELFDGKHGKYKNFYNDILEPLFYEALRNDRSYDDDYYRLFNCKIPFLNGGLFDPINNYDWVHTDINLPDDLFSNEIITKERDKGTGILDIFDRYNFTVKEDEPLEKEVAVDPEMLGKVFENLLEVKDRKSKGTYYTPREVVHYMCQQSLINYLATEMEEKVSKDDIEKLIKYGEQFGENNTDLIDSLK</sequence>
<keyword evidence="2" id="KW-0489">Methyltransferase</keyword>
<name>X1N6C8_9ZZZZ</name>
<organism evidence="5">
    <name type="scientific">marine sediment metagenome</name>
    <dbReference type="NCBI Taxonomy" id="412755"/>
    <lineage>
        <taxon>unclassified sequences</taxon>
        <taxon>metagenomes</taxon>
        <taxon>ecological metagenomes</taxon>
    </lineage>
</organism>
<dbReference type="EMBL" id="BARV01030245">
    <property type="protein sequence ID" value="GAI39138.1"/>
    <property type="molecule type" value="Genomic_DNA"/>
</dbReference>
<dbReference type="InterPro" id="IPR029063">
    <property type="entry name" value="SAM-dependent_MTases_sf"/>
</dbReference>
<feature type="non-terminal residue" evidence="5">
    <location>
        <position position="255"/>
    </location>
</feature>
<feature type="non-terminal residue" evidence="5">
    <location>
        <position position="1"/>
    </location>
</feature>
<evidence type="ECO:0000313" key="5">
    <source>
        <dbReference type="EMBL" id="GAI39138.1"/>
    </source>
</evidence>
<reference evidence="5" key="1">
    <citation type="journal article" date="2014" name="Front. Microbiol.">
        <title>High frequency of phylogenetically diverse reductive dehalogenase-homologous genes in deep subseafloor sedimentary metagenomes.</title>
        <authorList>
            <person name="Kawai M."/>
            <person name="Futagami T."/>
            <person name="Toyoda A."/>
            <person name="Takaki Y."/>
            <person name="Nishi S."/>
            <person name="Hori S."/>
            <person name="Arai W."/>
            <person name="Tsubouchi T."/>
            <person name="Morono Y."/>
            <person name="Uchiyama I."/>
            <person name="Ito T."/>
            <person name="Fujiyama A."/>
            <person name="Inagaki F."/>
            <person name="Takami H."/>
        </authorList>
    </citation>
    <scope>NUCLEOTIDE SEQUENCE</scope>
    <source>
        <strain evidence="5">Expedition CK06-06</strain>
    </source>
</reference>
<dbReference type="GO" id="GO:0009007">
    <property type="term" value="F:site-specific DNA-methyltransferase (adenine-specific) activity"/>
    <property type="evidence" value="ECO:0007669"/>
    <property type="project" value="UniProtKB-EC"/>
</dbReference>
<dbReference type="EC" id="2.1.1.72" evidence="1"/>
<dbReference type="PANTHER" id="PTHR33841">
    <property type="entry name" value="DNA METHYLTRANSFERASE YEEA-RELATED"/>
    <property type="match status" value="1"/>
</dbReference>
<dbReference type="PANTHER" id="PTHR33841:SF1">
    <property type="entry name" value="DNA METHYLTRANSFERASE A"/>
    <property type="match status" value="1"/>
</dbReference>
<comment type="caution">
    <text evidence="5">The sequence shown here is derived from an EMBL/GenBank/DDBJ whole genome shotgun (WGS) entry which is preliminary data.</text>
</comment>
<gene>
    <name evidence="5" type="ORF">S06H3_48071</name>
</gene>
<dbReference type="Gene3D" id="3.40.50.150">
    <property type="entry name" value="Vaccinia Virus protein VP39"/>
    <property type="match status" value="1"/>
</dbReference>
<evidence type="ECO:0000256" key="1">
    <source>
        <dbReference type="ARBA" id="ARBA00011900"/>
    </source>
</evidence>
<evidence type="ECO:0000256" key="2">
    <source>
        <dbReference type="ARBA" id="ARBA00022603"/>
    </source>
</evidence>